<dbReference type="Gene3D" id="3.30.1440.10">
    <property type="match status" value="1"/>
</dbReference>
<evidence type="ECO:0000256" key="6">
    <source>
        <dbReference type="RuleBase" id="RU003930"/>
    </source>
</evidence>
<dbReference type="GO" id="GO:1990904">
    <property type="term" value="C:ribonucleoprotein complex"/>
    <property type="evidence" value="ECO:0007669"/>
    <property type="project" value="UniProtKB-KW"/>
</dbReference>
<evidence type="ECO:0000256" key="5">
    <source>
        <dbReference type="HAMAP-Rule" id="MF_01333"/>
    </source>
</evidence>
<dbReference type="PIRSF" id="PIRSF002161">
    <property type="entry name" value="Ribosomal_L5"/>
    <property type="match status" value="1"/>
</dbReference>
<dbReference type="InterPro" id="IPR020929">
    <property type="entry name" value="Ribosomal_uL5_CS"/>
</dbReference>
<feature type="domain" description="Large ribosomal subunit protein uL5 N-terminal" evidence="7">
    <location>
        <begin position="24"/>
        <end position="79"/>
    </location>
</feature>
<dbReference type="HAMAP" id="MF_01333_B">
    <property type="entry name" value="Ribosomal_uL5_B"/>
    <property type="match status" value="1"/>
</dbReference>
<dbReference type="STRING" id="1798375.A2773_04240"/>
<dbReference type="InterPro" id="IPR020930">
    <property type="entry name" value="Ribosomal_uL5_bac-type"/>
</dbReference>
<dbReference type="InterPro" id="IPR002132">
    <property type="entry name" value="Ribosomal_uL5"/>
</dbReference>
<keyword evidence="3 5" id="KW-0687">Ribonucleoprotein</keyword>
<sequence>MGLLHQKYNKEILSDLKKDLKLKNIFAVPRLKKIVVNIGLGEALTNKKVIEIVSQQLSAITGQKPVQTMARKAISTFKLQKGDIVGLKVTLRSEKMFDFLEKMISIVLPRIRDFRGIDEKNLDGKGNFTLGFAEQIAFPEIEYSKIDKLRGMEVTIVTTGKNREETKKLLEKLGMPFKK</sequence>
<gene>
    <name evidence="5" type="primary">rplE</name>
    <name evidence="9" type="ORF">A2773_04240</name>
</gene>
<evidence type="ECO:0000256" key="3">
    <source>
        <dbReference type="ARBA" id="ARBA00023274"/>
    </source>
</evidence>
<evidence type="ECO:0000259" key="8">
    <source>
        <dbReference type="Pfam" id="PF00673"/>
    </source>
</evidence>
<protein>
    <recommendedName>
        <fullName evidence="4 5">Large ribosomal subunit protein uL5</fullName>
    </recommendedName>
</protein>
<evidence type="ECO:0000313" key="9">
    <source>
        <dbReference type="EMBL" id="OGG15072.1"/>
    </source>
</evidence>
<evidence type="ECO:0000259" key="7">
    <source>
        <dbReference type="Pfam" id="PF00281"/>
    </source>
</evidence>
<dbReference type="SUPFAM" id="SSF55282">
    <property type="entry name" value="RL5-like"/>
    <property type="match status" value="1"/>
</dbReference>
<dbReference type="PROSITE" id="PS00358">
    <property type="entry name" value="RIBOSOMAL_L5"/>
    <property type="match status" value="1"/>
</dbReference>
<dbReference type="PANTHER" id="PTHR11994">
    <property type="entry name" value="60S RIBOSOMAL PROTEIN L11-RELATED"/>
    <property type="match status" value="1"/>
</dbReference>
<dbReference type="GO" id="GO:0006412">
    <property type="term" value="P:translation"/>
    <property type="evidence" value="ECO:0007669"/>
    <property type="project" value="UniProtKB-UniRule"/>
</dbReference>
<comment type="function">
    <text evidence="5">This is 1 of the proteins that bind and probably mediate the attachment of the 5S RNA into the large ribosomal subunit, where it forms part of the central protuberance. In the 70S ribosome it contacts protein S13 of the 30S subunit (bridge B1b), connecting the 2 subunits; this bridge is implicated in subunit movement. Contacts the P site tRNA; the 5S rRNA and some of its associated proteins might help stabilize positioning of ribosome-bound tRNAs.</text>
</comment>
<keyword evidence="5" id="KW-0694">RNA-binding</keyword>
<comment type="subunit">
    <text evidence="5">Part of the 50S ribosomal subunit; part of the 5S rRNA/L5/L18/L25 subcomplex. Contacts the 5S rRNA and the P site tRNA. Forms a bridge to the 30S subunit in the 70S ribosome.</text>
</comment>
<feature type="domain" description="Large ribosomal subunit protein uL5 C-terminal" evidence="8">
    <location>
        <begin position="85"/>
        <end position="177"/>
    </location>
</feature>
<dbReference type="GO" id="GO:0005840">
    <property type="term" value="C:ribosome"/>
    <property type="evidence" value="ECO:0007669"/>
    <property type="project" value="UniProtKB-KW"/>
</dbReference>
<proteinExistence type="inferred from homology"/>
<evidence type="ECO:0000256" key="1">
    <source>
        <dbReference type="ARBA" id="ARBA00008553"/>
    </source>
</evidence>
<organism evidence="9 10">
    <name type="scientific">Candidatus Gottesmanbacteria bacterium RIFCSPHIGHO2_01_FULL_39_10</name>
    <dbReference type="NCBI Taxonomy" id="1798375"/>
    <lineage>
        <taxon>Bacteria</taxon>
        <taxon>Candidatus Gottesmaniibacteriota</taxon>
    </lineage>
</organism>
<dbReference type="Pfam" id="PF00673">
    <property type="entry name" value="Ribosomal_L5_C"/>
    <property type="match status" value="1"/>
</dbReference>
<keyword evidence="5" id="KW-0820">tRNA-binding</keyword>
<dbReference type="EMBL" id="MFJE01000005">
    <property type="protein sequence ID" value="OGG15072.1"/>
    <property type="molecule type" value="Genomic_DNA"/>
</dbReference>
<reference evidence="9 10" key="1">
    <citation type="journal article" date="2016" name="Nat. Commun.">
        <title>Thousands of microbial genomes shed light on interconnected biogeochemical processes in an aquifer system.</title>
        <authorList>
            <person name="Anantharaman K."/>
            <person name="Brown C.T."/>
            <person name="Hug L.A."/>
            <person name="Sharon I."/>
            <person name="Castelle C.J."/>
            <person name="Probst A.J."/>
            <person name="Thomas B.C."/>
            <person name="Singh A."/>
            <person name="Wilkins M.J."/>
            <person name="Karaoz U."/>
            <person name="Brodie E.L."/>
            <person name="Williams K.H."/>
            <person name="Hubbard S.S."/>
            <person name="Banfield J.F."/>
        </authorList>
    </citation>
    <scope>NUCLEOTIDE SEQUENCE [LARGE SCALE GENOMIC DNA]</scope>
</reference>
<dbReference type="GO" id="GO:0000049">
    <property type="term" value="F:tRNA binding"/>
    <property type="evidence" value="ECO:0007669"/>
    <property type="project" value="UniProtKB-UniRule"/>
</dbReference>
<accession>A0A1F5ZSI1</accession>
<dbReference type="InterPro" id="IPR031310">
    <property type="entry name" value="Ribosomal_uL5_N"/>
</dbReference>
<keyword evidence="2 5" id="KW-0689">Ribosomal protein</keyword>
<evidence type="ECO:0000313" key="10">
    <source>
        <dbReference type="Proteomes" id="UP000177383"/>
    </source>
</evidence>
<comment type="caution">
    <text evidence="9">The sequence shown here is derived from an EMBL/GenBank/DDBJ whole genome shotgun (WGS) entry which is preliminary data.</text>
</comment>
<dbReference type="FunFam" id="3.30.1440.10:FF:000001">
    <property type="entry name" value="50S ribosomal protein L5"/>
    <property type="match status" value="1"/>
</dbReference>
<dbReference type="InterPro" id="IPR022803">
    <property type="entry name" value="Ribosomal_uL5_dom_sf"/>
</dbReference>
<dbReference type="NCBIfam" id="NF000585">
    <property type="entry name" value="PRK00010.1"/>
    <property type="match status" value="1"/>
</dbReference>
<dbReference type="GO" id="GO:0019843">
    <property type="term" value="F:rRNA binding"/>
    <property type="evidence" value="ECO:0007669"/>
    <property type="project" value="UniProtKB-UniRule"/>
</dbReference>
<comment type="similarity">
    <text evidence="1 5 6">Belongs to the universal ribosomal protein uL5 family.</text>
</comment>
<dbReference type="GO" id="GO:0003735">
    <property type="term" value="F:structural constituent of ribosome"/>
    <property type="evidence" value="ECO:0007669"/>
    <property type="project" value="InterPro"/>
</dbReference>
<keyword evidence="5" id="KW-0699">rRNA-binding</keyword>
<dbReference type="InterPro" id="IPR031309">
    <property type="entry name" value="Ribosomal_uL5_C"/>
</dbReference>
<dbReference type="Proteomes" id="UP000177383">
    <property type="component" value="Unassembled WGS sequence"/>
</dbReference>
<dbReference type="Pfam" id="PF00281">
    <property type="entry name" value="Ribosomal_L5"/>
    <property type="match status" value="1"/>
</dbReference>
<name>A0A1F5ZSI1_9BACT</name>
<evidence type="ECO:0000256" key="4">
    <source>
        <dbReference type="ARBA" id="ARBA00035245"/>
    </source>
</evidence>
<evidence type="ECO:0000256" key="2">
    <source>
        <dbReference type="ARBA" id="ARBA00022980"/>
    </source>
</evidence>
<dbReference type="AlphaFoldDB" id="A0A1F5ZSI1"/>